<feature type="domain" description="ABC transporter" evidence="8">
    <location>
        <begin position="283"/>
        <end position="530"/>
    </location>
</feature>
<dbReference type="NCBIfam" id="NF007739">
    <property type="entry name" value="PRK10419.1"/>
    <property type="match status" value="2"/>
</dbReference>
<dbReference type="InterPro" id="IPR003593">
    <property type="entry name" value="AAA+_ATPase"/>
</dbReference>
<evidence type="ECO:0000256" key="7">
    <source>
        <dbReference type="ARBA" id="ARBA00023136"/>
    </source>
</evidence>
<dbReference type="InterPro" id="IPR027417">
    <property type="entry name" value="P-loop_NTPase"/>
</dbReference>
<keyword evidence="10" id="KW-1185">Reference proteome</keyword>
<name>A0A1H0VVW1_9BURK</name>
<dbReference type="GO" id="GO:0005524">
    <property type="term" value="F:ATP binding"/>
    <property type="evidence" value="ECO:0007669"/>
    <property type="project" value="UniProtKB-KW"/>
</dbReference>
<dbReference type="SMART" id="SM00382">
    <property type="entry name" value="AAA"/>
    <property type="match status" value="2"/>
</dbReference>
<evidence type="ECO:0000256" key="4">
    <source>
        <dbReference type="ARBA" id="ARBA00022475"/>
    </source>
</evidence>
<evidence type="ECO:0000256" key="5">
    <source>
        <dbReference type="ARBA" id="ARBA00022741"/>
    </source>
</evidence>
<organism evidence="9 10">
    <name type="scientific">Paracidovorax cattleyae</name>
    <dbReference type="NCBI Taxonomy" id="80868"/>
    <lineage>
        <taxon>Bacteria</taxon>
        <taxon>Pseudomonadati</taxon>
        <taxon>Pseudomonadota</taxon>
        <taxon>Betaproteobacteria</taxon>
        <taxon>Burkholderiales</taxon>
        <taxon>Comamonadaceae</taxon>
        <taxon>Paracidovorax</taxon>
    </lineage>
</organism>
<keyword evidence="5" id="KW-0547">Nucleotide-binding</keyword>
<evidence type="ECO:0000313" key="9">
    <source>
        <dbReference type="EMBL" id="SDP82699.1"/>
    </source>
</evidence>
<dbReference type="FunFam" id="3.40.50.300:FF:000016">
    <property type="entry name" value="Oligopeptide ABC transporter ATP-binding component"/>
    <property type="match status" value="1"/>
</dbReference>
<dbReference type="Proteomes" id="UP000199317">
    <property type="component" value="Unassembled WGS sequence"/>
</dbReference>
<dbReference type="NCBIfam" id="NF008453">
    <property type="entry name" value="PRK11308.1"/>
    <property type="match status" value="2"/>
</dbReference>
<dbReference type="SUPFAM" id="SSF52540">
    <property type="entry name" value="P-loop containing nucleoside triphosphate hydrolases"/>
    <property type="match status" value="2"/>
</dbReference>
<comment type="subcellular location">
    <subcellularLocation>
        <location evidence="1">Cell inner membrane</location>
        <topology evidence="1">Peripheral membrane protein</topology>
    </subcellularLocation>
</comment>
<gene>
    <name evidence="9" type="ORF">SAMN04489708_12954</name>
</gene>
<dbReference type="PANTHER" id="PTHR43297">
    <property type="entry name" value="OLIGOPEPTIDE TRANSPORT ATP-BINDING PROTEIN APPD"/>
    <property type="match status" value="1"/>
</dbReference>
<keyword evidence="7" id="KW-0472">Membrane</keyword>
<keyword evidence="4" id="KW-1003">Cell membrane</keyword>
<evidence type="ECO:0000256" key="3">
    <source>
        <dbReference type="ARBA" id="ARBA00022448"/>
    </source>
</evidence>
<keyword evidence="3" id="KW-0813">Transport</keyword>
<dbReference type="InterPro" id="IPR003439">
    <property type="entry name" value="ABC_transporter-like_ATP-bd"/>
</dbReference>
<dbReference type="EMBL" id="FNJL01000029">
    <property type="protein sequence ID" value="SDP82699.1"/>
    <property type="molecule type" value="Genomic_DNA"/>
</dbReference>
<dbReference type="PROSITE" id="PS50893">
    <property type="entry name" value="ABC_TRANSPORTER_2"/>
    <property type="match status" value="2"/>
</dbReference>
<dbReference type="Gene3D" id="3.40.50.300">
    <property type="entry name" value="P-loop containing nucleotide triphosphate hydrolases"/>
    <property type="match status" value="2"/>
</dbReference>
<evidence type="ECO:0000313" key="10">
    <source>
        <dbReference type="Proteomes" id="UP000199317"/>
    </source>
</evidence>
<keyword evidence="6 9" id="KW-0067">ATP-binding</keyword>
<sequence length="547" mass="59564">MKMDKIELPVLDIQGLDIRLPQGGDRTLAVQGASLQLLPGQTLCVVGESGSGKSMIANAIMGLLPRPHVEPVAGRILFDGHDLLQLSETQLRALRGRRMGMVFQEPMTALNPVMRIGEQIAEVFDAHVSLPAAEKRQRILAALADVGLPEPEVLIDSYPFRLSGGQRQRVMIACALVLEPALLICDEPTTALDVTTQAQILKLIRELQQRKGTAVLFITHDFGVVSEIADQVVVMQTGQVVESGPASAVLARPQHAYTRKLIAAIPDGRVRQPVQDRAIERVLQVQDLHKTYVTGGSLFRKGRRVEAARGLSFDLRLGETLGLVGESGSGKSTVGRCIVGLAPFDSGRILFRGRTLQSGEQFRQQAQGKIQMVFQDPYASLNPRHRIGAAIAQGPIAQGLPRDQAMARAMELLELVGLKPDAADRFPHEFSGGQRQRIGIARALAMEPQLLVADEPVSALDVSVQAQVLKLFAEVRERFQLAMVFITHDLRVAGEMCDHIAVMQRGEIVEYGETAKVLADPQHAYTRTLIEAQPRLSAAAEVAHACD</sequence>
<feature type="domain" description="ABC transporter" evidence="8">
    <location>
        <begin position="13"/>
        <end position="262"/>
    </location>
</feature>
<evidence type="ECO:0000256" key="2">
    <source>
        <dbReference type="ARBA" id="ARBA00005417"/>
    </source>
</evidence>
<dbReference type="AlphaFoldDB" id="A0A1H0VVW1"/>
<dbReference type="GO" id="GO:0005886">
    <property type="term" value="C:plasma membrane"/>
    <property type="evidence" value="ECO:0007669"/>
    <property type="project" value="UniProtKB-SubCell"/>
</dbReference>
<proteinExistence type="inferred from homology"/>
<accession>A0A1H0VVW1</accession>
<protein>
    <submittedName>
        <fullName evidence="9">Peptide/nickel transport system ATP-binding protein</fullName>
    </submittedName>
</protein>
<reference evidence="10" key="1">
    <citation type="submission" date="2016-10" db="EMBL/GenBank/DDBJ databases">
        <authorList>
            <person name="Varghese N."/>
            <person name="Submissions S."/>
        </authorList>
    </citation>
    <scope>NUCLEOTIDE SEQUENCE [LARGE SCALE GENOMIC DNA]</scope>
    <source>
        <strain evidence="10">DSM 17101</strain>
    </source>
</reference>
<dbReference type="PANTHER" id="PTHR43297:SF2">
    <property type="entry name" value="DIPEPTIDE TRANSPORT ATP-BINDING PROTEIN DPPD"/>
    <property type="match status" value="1"/>
</dbReference>
<dbReference type="GO" id="GO:0016887">
    <property type="term" value="F:ATP hydrolysis activity"/>
    <property type="evidence" value="ECO:0007669"/>
    <property type="project" value="InterPro"/>
</dbReference>
<dbReference type="InterPro" id="IPR017871">
    <property type="entry name" value="ABC_transporter-like_CS"/>
</dbReference>
<dbReference type="GO" id="GO:0015833">
    <property type="term" value="P:peptide transport"/>
    <property type="evidence" value="ECO:0007669"/>
    <property type="project" value="InterPro"/>
</dbReference>
<dbReference type="PROSITE" id="PS00211">
    <property type="entry name" value="ABC_TRANSPORTER_1"/>
    <property type="match status" value="2"/>
</dbReference>
<dbReference type="Pfam" id="PF08352">
    <property type="entry name" value="oligo_HPY"/>
    <property type="match status" value="2"/>
</dbReference>
<comment type="similarity">
    <text evidence="2">Belongs to the ABC transporter superfamily.</text>
</comment>
<evidence type="ECO:0000256" key="1">
    <source>
        <dbReference type="ARBA" id="ARBA00004417"/>
    </source>
</evidence>
<dbReference type="InterPro" id="IPR013563">
    <property type="entry name" value="Oligopep_ABC_C"/>
</dbReference>
<dbReference type="GO" id="GO:0055085">
    <property type="term" value="P:transmembrane transport"/>
    <property type="evidence" value="ECO:0007669"/>
    <property type="project" value="UniProtKB-ARBA"/>
</dbReference>
<dbReference type="Pfam" id="PF00005">
    <property type="entry name" value="ABC_tran"/>
    <property type="match status" value="2"/>
</dbReference>
<dbReference type="CDD" id="cd03257">
    <property type="entry name" value="ABC_NikE_OppD_transporters"/>
    <property type="match status" value="2"/>
</dbReference>
<evidence type="ECO:0000259" key="8">
    <source>
        <dbReference type="PROSITE" id="PS50893"/>
    </source>
</evidence>
<dbReference type="InterPro" id="IPR050388">
    <property type="entry name" value="ABC_Ni/Peptide_Import"/>
</dbReference>
<evidence type="ECO:0000256" key="6">
    <source>
        <dbReference type="ARBA" id="ARBA00022840"/>
    </source>
</evidence>